<protein>
    <submittedName>
        <fullName evidence="2">ISAfe7, transposase OrfA</fullName>
    </submittedName>
</protein>
<evidence type="ECO:0000256" key="1">
    <source>
        <dbReference type="SAM" id="MobiDB-lite"/>
    </source>
</evidence>
<feature type="compositionally biased region" description="Polar residues" evidence="1">
    <location>
        <begin position="15"/>
        <end position="24"/>
    </location>
</feature>
<dbReference type="EMBL" id="AGFM01000049">
    <property type="protein sequence ID" value="EHJ59948.1"/>
    <property type="molecule type" value="Genomic_DNA"/>
</dbReference>
<gene>
    <name evidence="2" type="ORF">NSU_3121</name>
</gene>
<dbReference type="AlphaFoldDB" id="G6EFK0"/>
<evidence type="ECO:0000313" key="3">
    <source>
        <dbReference type="Proteomes" id="UP000004030"/>
    </source>
</evidence>
<sequence length="40" mass="4534">MRERVVRMVFDNDSQHGPTSQAIMSISAKIGGADRDMNRR</sequence>
<feature type="region of interest" description="Disordered" evidence="1">
    <location>
        <begin position="13"/>
        <end position="40"/>
    </location>
</feature>
<dbReference type="PATRIC" id="fig|1088721.3.peg.3078"/>
<organism evidence="2 3">
    <name type="scientific">Novosphingobium pentaromativorans US6-1</name>
    <dbReference type="NCBI Taxonomy" id="1088721"/>
    <lineage>
        <taxon>Bacteria</taxon>
        <taxon>Pseudomonadati</taxon>
        <taxon>Pseudomonadota</taxon>
        <taxon>Alphaproteobacteria</taxon>
        <taxon>Sphingomonadales</taxon>
        <taxon>Sphingomonadaceae</taxon>
        <taxon>Novosphingobium</taxon>
    </lineage>
</organism>
<reference evidence="2 3" key="1">
    <citation type="journal article" date="2012" name="J. Bacteriol.">
        <title>Genome sequence of benzo(a)pyrene-degrading bacterium Novosphingobium pentaromativorans US6-1.</title>
        <authorList>
            <person name="Luo Y.R."/>
            <person name="Kang S.G."/>
            <person name="Kim S.J."/>
            <person name="Kim M.R."/>
            <person name="Li N."/>
            <person name="Lee J.H."/>
            <person name="Kwon K.K."/>
        </authorList>
    </citation>
    <scope>NUCLEOTIDE SEQUENCE [LARGE SCALE GENOMIC DNA]</scope>
    <source>
        <strain evidence="2 3">US6-1</strain>
    </source>
</reference>
<dbReference type="Proteomes" id="UP000004030">
    <property type="component" value="Unassembled WGS sequence"/>
</dbReference>
<name>G6EFK0_9SPHN</name>
<dbReference type="InterPro" id="IPR036388">
    <property type="entry name" value="WH-like_DNA-bd_sf"/>
</dbReference>
<keyword evidence="3" id="KW-1185">Reference proteome</keyword>
<evidence type="ECO:0000313" key="2">
    <source>
        <dbReference type="EMBL" id="EHJ59948.1"/>
    </source>
</evidence>
<accession>G6EFK0</accession>
<proteinExistence type="predicted"/>
<comment type="caution">
    <text evidence="2">The sequence shown here is derived from an EMBL/GenBank/DDBJ whole genome shotgun (WGS) entry which is preliminary data.</text>
</comment>
<dbReference type="Gene3D" id="1.10.10.10">
    <property type="entry name" value="Winged helix-like DNA-binding domain superfamily/Winged helix DNA-binding domain"/>
    <property type="match status" value="1"/>
</dbReference>